<sequence>MKKIELIQEGVRVECALATCYADLSRNGTLEVLKLAYCSPRTSETELRIWSLVFVAPPEIKKMLLLPLHRNELLRLLEQIDWAWKSGVGKKPLDAFQLKGTTYCLPDEELRLVTTGEFITAVTYLLAFSSPTGDNGQKADYLAHFLATICRPKQSLARRLKRDKTTWNGDEREAFNSYLIDGRAGRFRSVELGLQVAIMQWFLAAVGRAERLYNMPAAEKSDTPIALGSFVQDWEKTVHGLAREGNFGPYDAVMERSIHEVLAYLELRKIEFDEHESKNRD</sequence>
<reference evidence="1 2" key="1">
    <citation type="submission" date="2018-11" db="EMBL/GenBank/DDBJ databases">
        <authorList>
            <person name="Zhou Z."/>
            <person name="Wang G."/>
        </authorList>
    </citation>
    <scope>NUCLEOTIDE SEQUENCE [LARGE SCALE GENOMIC DNA]</scope>
    <source>
        <strain evidence="1 2">KCTC42998</strain>
    </source>
</reference>
<dbReference type="RefSeq" id="WP_124908401.1">
    <property type="nucleotide sequence ID" value="NZ_RQJP01000004.1"/>
</dbReference>
<proteinExistence type="predicted"/>
<evidence type="ECO:0000313" key="1">
    <source>
        <dbReference type="EMBL" id="RRB12448.1"/>
    </source>
</evidence>
<dbReference type="EMBL" id="RQJP01000004">
    <property type="protein sequence ID" value="RRB12448.1"/>
    <property type="molecule type" value="Genomic_DNA"/>
</dbReference>
<dbReference type="OrthoDB" id="952111at2"/>
<gene>
    <name evidence="1" type="ORF">EHT87_19815</name>
</gene>
<protein>
    <submittedName>
        <fullName evidence="1">Uncharacterized protein</fullName>
    </submittedName>
</protein>
<dbReference type="AlphaFoldDB" id="A0A3P1CGY2"/>
<keyword evidence="2" id="KW-1185">Reference proteome</keyword>
<accession>A0A3P1CGY2</accession>
<evidence type="ECO:0000313" key="2">
    <source>
        <dbReference type="Proteomes" id="UP000274271"/>
    </source>
</evidence>
<name>A0A3P1CGY2_9BACT</name>
<organism evidence="1 2">
    <name type="scientific">Larkinella knui</name>
    <dbReference type="NCBI Taxonomy" id="2025310"/>
    <lineage>
        <taxon>Bacteria</taxon>
        <taxon>Pseudomonadati</taxon>
        <taxon>Bacteroidota</taxon>
        <taxon>Cytophagia</taxon>
        <taxon>Cytophagales</taxon>
        <taxon>Spirosomataceae</taxon>
        <taxon>Larkinella</taxon>
    </lineage>
</organism>
<comment type="caution">
    <text evidence="1">The sequence shown here is derived from an EMBL/GenBank/DDBJ whole genome shotgun (WGS) entry which is preliminary data.</text>
</comment>
<dbReference type="Proteomes" id="UP000274271">
    <property type="component" value="Unassembled WGS sequence"/>
</dbReference>